<organism evidence="5">
    <name type="scientific">Rhodosorus marinus</name>
    <dbReference type="NCBI Taxonomy" id="101924"/>
    <lineage>
        <taxon>Eukaryota</taxon>
        <taxon>Rhodophyta</taxon>
        <taxon>Stylonematophyceae</taxon>
        <taxon>Stylonematales</taxon>
        <taxon>Stylonemataceae</taxon>
        <taxon>Rhodosorus</taxon>
    </lineage>
</organism>
<proteinExistence type="predicted"/>
<dbReference type="InterPro" id="IPR035441">
    <property type="entry name" value="TFIIS/LEDGF_dom_sf"/>
</dbReference>
<name>A0A7S2ZBE1_9RHOD</name>
<feature type="region of interest" description="Disordered" evidence="2">
    <location>
        <begin position="236"/>
        <end position="259"/>
    </location>
</feature>
<dbReference type="InterPro" id="IPR000313">
    <property type="entry name" value="PWWP_dom"/>
</dbReference>
<dbReference type="SUPFAM" id="SSF47676">
    <property type="entry name" value="Conserved domain common to transcription factors TFIIS, elongin A, CRSP70"/>
    <property type="match status" value="1"/>
</dbReference>
<feature type="domain" description="PWWP" evidence="3">
    <location>
        <begin position="18"/>
        <end position="75"/>
    </location>
</feature>
<dbReference type="AlphaFoldDB" id="A0A7S2ZBE1"/>
<dbReference type="PROSITE" id="PS50812">
    <property type="entry name" value="PWWP"/>
    <property type="match status" value="1"/>
</dbReference>
<feature type="compositionally biased region" description="Basic and acidic residues" evidence="2">
    <location>
        <begin position="155"/>
        <end position="166"/>
    </location>
</feature>
<sequence>MRAIFGGRMGKEEDDVKIGDLVWAKVSGYPWWPATVSRNVKQKMWKKGGKIWVNFFNDSQSAWIPVKNNLLPFNTINTTTVMEKIKPTHRSYDMIKEAIEEAAEVQKKQADEAMEVTVADPDDILAIAEGRVATKRGAEEKEEDGPAAKKPKKSLRGDAVDKEEPKKPRRRSTKAKVQAEEAATESSEDEIMEEVEKSTPKKTVKIKPSNDDKVQRLEKQVSTLKNEMKRLKEELKLSRSTRRNEYSAYVPPAPPMTEFSISTNPCSLPVTKNELSEELKLLKQYGHAYAEKSDAAAEHRKTAGELASKFNARIRAMSNSENAARKCEEDVLDSLSKLLAWSVTVEMLKECQAGRPVRKVDARSGKRSPAVAGLCKQLRTQWVALLDKDKQSADEEKSAVGEKKDEAVSPKSQDGDGSKSPEKAADGEVDERTSASADQSADPTSTKAQDSSQASTKLESQLTDPQRSGAGRSPVEAEGDKREQEQPANDKRLTTTVDTEGNKQATAIGAES</sequence>
<accession>A0A7S2ZBE1</accession>
<evidence type="ECO:0000259" key="3">
    <source>
        <dbReference type="PROSITE" id="PS50812"/>
    </source>
</evidence>
<evidence type="ECO:0008006" key="7">
    <source>
        <dbReference type="Google" id="ProtNLM"/>
    </source>
</evidence>
<dbReference type="Pfam" id="PF00855">
    <property type="entry name" value="PWWP"/>
    <property type="match status" value="1"/>
</dbReference>
<feature type="compositionally biased region" description="Basic and acidic residues" evidence="2">
    <location>
        <begin position="136"/>
        <end position="147"/>
    </location>
</feature>
<dbReference type="EMBL" id="HBHW01003676">
    <property type="protein sequence ID" value="CAE0034684.1"/>
    <property type="molecule type" value="Transcribed_RNA"/>
</dbReference>
<dbReference type="Gene3D" id="1.20.930.10">
    <property type="entry name" value="Conserved domain common to transcription factors TFIIS, elongin A, CRSP70"/>
    <property type="match status" value="1"/>
</dbReference>
<feature type="compositionally biased region" description="Basic and acidic residues" evidence="2">
    <location>
        <begin position="478"/>
        <end position="493"/>
    </location>
</feature>
<dbReference type="CDD" id="cd05162">
    <property type="entry name" value="PWWP"/>
    <property type="match status" value="1"/>
</dbReference>
<feature type="compositionally biased region" description="Acidic residues" evidence="2">
    <location>
        <begin position="182"/>
        <end position="193"/>
    </location>
</feature>
<evidence type="ECO:0000313" key="6">
    <source>
        <dbReference type="EMBL" id="CAE0034684.1"/>
    </source>
</evidence>
<feature type="compositionally biased region" description="Basic and acidic residues" evidence="2">
    <location>
        <begin position="389"/>
        <end position="433"/>
    </location>
</feature>
<feature type="compositionally biased region" description="Polar residues" evidence="2">
    <location>
        <begin position="434"/>
        <end position="466"/>
    </location>
</feature>
<evidence type="ECO:0000259" key="4">
    <source>
        <dbReference type="PROSITE" id="PS51319"/>
    </source>
</evidence>
<dbReference type="SMART" id="SM00293">
    <property type="entry name" value="PWWP"/>
    <property type="match status" value="1"/>
</dbReference>
<evidence type="ECO:0000313" key="5">
    <source>
        <dbReference type="EMBL" id="CAE0034682.1"/>
    </source>
</evidence>
<feature type="region of interest" description="Disordered" evidence="2">
    <location>
        <begin position="389"/>
        <end position="512"/>
    </location>
</feature>
<reference evidence="5" key="1">
    <citation type="submission" date="2021-01" db="EMBL/GenBank/DDBJ databases">
        <authorList>
            <person name="Corre E."/>
            <person name="Pelletier E."/>
            <person name="Niang G."/>
            <person name="Scheremetjew M."/>
            <person name="Finn R."/>
            <person name="Kale V."/>
            <person name="Holt S."/>
            <person name="Cochrane G."/>
            <person name="Meng A."/>
            <person name="Brown T."/>
            <person name="Cohen L."/>
        </authorList>
    </citation>
    <scope>NUCLEOTIDE SEQUENCE</scope>
    <source>
        <strain evidence="5">CCMP 769</strain>
    </source>
</reference>
<feature type="compositionally biased region" description="Basic and acidic residues" evidence="2">
    <location>
        <begin position="236"/>
        <end position="245"/>
    </location>
</feature>
<evidence type="ECO:0000256" key="1">
    <source>
        <dbReference type="PROSITE-ProRule" id="PRU00649"/>
    </source>
</evidence>
<comment type="subcellular location">
    <subcellularLocation>
        <location evidence="1">Nucleus</location>
    </subcellularLocation>
</comment>
<dbReference type="PROSITE" id="PS51319">
    <property type="entry name" value="TFIIS_N"/>
    <property type="match status" value="1"/>
</dbReference>
<evidence type="ECO:0000256" key="2">
    <source>
        <dbReference type="SAM" id="MobiDB-lite"/>
    </source>
</evidence>
<protein>
    <recommendedName>
        <fullName evidence="7">PWWP domain-containing protein</fullName>
    </recommendedName>
</protein>
<dbReference type="Pfam" id="PF08711">
    <property type="entry name" value="Med26"/>
    <property type="match status" value="1"/>
</dbReference>
<feature type="compositionally biased region" description="Polar residues" evidence="2">
    <location>
        <begin position="494"/>
        <end position="505"/>
    </location>
</feature>
<keyword evidence="1" id="KW-0539">Nucleus</keyword>
<dbReference type="EMBL" id="HBHW01003674">
    <property type="protein sequence ID" value="CAE0034682.1"/>
    <property type="molecule type" value="Transcribed_RNA"/>
</dbReference>
<dbReference type="GO" id="GO:0005634">
    <property type="term" value="C:nucleus"/>
    <property type="evidence" value="ECO:0007669"/>
    <property type="project" value="UniProtKB-SubCell"/>
</dbReference>
<dbReference type="SUPFAM" id="SSF63748">
    <property type="entry name" value="Tudor/PWWP/MBT"/>
    <property type="match status" value="1"/>
</dbReference>
<feature type="region of interest" description="Disordered" evidence="2">
    <location>
        <begin position="135"/>
        <end position="215"/>
    </location>
</feature>
<feature type="domain" description="TFIIS N-terminal" evidence="4">
    <location>
        <begin position="311"/>
        <end position="389"/>
    </location>
</feature>
<dbReference type="Gene3D" id="2.30.30.140">
    <property type="match status" value="1"/>
</dbReference>
<dbReference type="InterPro" id="IPR017923">
    <property type="entry name" value="TFIIS_N"/>
</dbReference>
<gene>
    <name evidence="5" type="ORF">RMAR00112_LOCUS2628</name>
    <name evidence="6" type="ORF">RMAR00112_LOCUS2630</name>
</gene>